<name>A0A562LZW1_9SPHI</name>
<evidence type="ECO:0000313" key="1">
    <source>
        <dbReference type="EMBL" id="TWI13068.1"/>
    </source>
</evidence>
<sequence>MLMFAFMLVNQMIFAQKKREFVFEKTKVSYLAQSNRMKGFFDFPGVSVFILVGRENQSSEDLYKETPLYDVPIKGMDDYANFYYFEHSKIKDFNLISFFDSFLQNVYKRDMINRNHVYLIWQNEDNTFTCEKVKEYLPIITTVYSNSVNGINSCEGLQPLKGVSNQVLVTESRKRKMTTEYTVPDLLSIKANEAIKDKEDLNDYLKHLKNSSFFQFTLGNNTILPSSQSSPDRETLVDFSQIHLLWNLQMGYHLTNRLYALADFGLLFSGKQKEVKNITFDDYHGLSASGSGYAGLMARYGLGLGYMVYQKNRFSTNTNVVFGRLNAVAGGGKGSFSSEEGTSKKIKVKKENANYVNFIQNFNYHLSKSWYLNGNFQFQVADLKNELGGVKGFHGYSINLGFGYNFPMKSKEE</sequence>
<protein>
    <submittedName>
        <fullName evidence="1">Uncharacterized protein</fullName>
    </submittedName>
</protein>
<dbReference type="Proteomes" id="UP000315908">
    <property type="component" value="Unassembled WGS sequence"/>
</dbReference>
<organism evidence="1 2">
    <name type="scientific">Sphingobacterium siyangense</name>
    <dbReference type="NCBI Taxonomy" id="459529"/>
    <lineage>
        <taxon>Bacteria</taxon>
        <taxon>Pseudomonadati</taxon>
        <taxon>Bacteroidota</taxon>
        <taxon>Sphingobacteriia</taxon>
        <taxon>Sphingobacteriales</taxon>
        <taxon>Sphingobacteriaceae</taxon>
        <taxon>Sphingobacterium</taxon>
    </lineage>
</organism>
<accession>A0A562LZW1</accession>
<gene>
    <name evidence="1" type="ORF">IQ31_05506</name>
</gene>
<proteinExistence type="predicted"/>
<dbReference type="AlphaFoldDB" id="A0A562LZW1"/>
<comment type="caution">
    <text evidence="1">The sequence shown here is derived from an EMBL/GenBank/DDBJ whole genome shotgun (WGS) entry which is preliminary data.</text>
</comment>
<reference evidence="1 2" key="1">
    <citation type="journal article" date="2015" name="Stand. Genomic Sci.">
        <title>Genomic Encyclopedia of Bacterial and Archaeal Type Strains, Phase III: the genomes of soil and plant-associated and newly described type strains.</title>
        <authorList>
            <person name="Whitman W.B."/>
            <person name="Woyke T."/>
            <person name="Klenk H.P."/>
            <person name="Zhou Y."/>
            <person name="Lilburn T.G."/>
            <person name="Beck B.J."/>
            <person name="De Vos P."/>
            <person name="Vandamme P."/>
            <person name="Eisen J.A."/>
            <person name="Garrity G."/>
            <person name="Hugenholtz P."/>
            <person name="Kyrpides N.C."/>
        </authorList>
    </citation>
    <scope>NUCLEOTIDE SEQUENCE [LARGE SCALE GENOMIC DNA]</scope>
    <source>
        <strain evidence="1 2">CGMCC 1.6855</strain>
    </source>
</reference>
<dbReference type="EMBL" id="VLKR01000059">
    <property type="protein sequence ID" value="TWI13068.1"/>
    <property type="molecule type" value="Genomic_DNA"/>
</dbReference>
<evidence type="ECO:0000313" key="2">
    <source>
        <dbReference type="Proteomes" id="UP000315908"/>
    </source>
</evidence>